<gene>
    <name evidence="2" type="ORF">H4Q32_025382</name>
</gene>
<organism evidence="2 3">
    <name type="scientific">Labeo rohita</name>
    <name type="common">Indian major carp</name>
    <name type="synonym">Cyprinus rohita</name>
    <dbReference type="NCBI Taxonomy" id="84645"/>
    <lineage>
        <taxon>Eukaryota</taxon>
        <taxon>Metazoa</taxon>
        <taxon>Chordata</taxon>
        <taxon>Craniata</taxon>
        <taxon>Vertebrata</taxon>
        <taxon>Euteleostomi</taxon>
        <taxon>Actinopterygii</taxon>
        <taxon>Neopterygii</taxon>
        <taxon>Teleostei</taxon>
        <taxon>Ostariophysi</taxon>
        <taxon>Cypriniformes</taxon>
        <taxon>Cyprinidae</taxon>
        <taxon>Labeoninae</taxon>
        <taxon>Labeonini</taxon>
        <taxon>Labeo</taxon>
    </lineage>
</organism>
<evidence type="ECO:0000313" key="3">
    <source>
        <dbReference type="Proteomes" id="UP000830375"/>
    </source>
</evidence>
<evidence type="ECO:0000256" key="1">
    <source>
        <dbReference type="SAM" id="MobiDB-lite"/>
    </source>
</evidence>
<evidence type="ECO:0000313" key="2">
    <source>
        <dbReference type="EMBL" id="KAI2642390.1"/>
    </source>
</evidence>
<feature type="compositionally biased region" description="Basic and acidic residues" evidence="1">
    <location>
        <begin position="1"/>
        <end position="11"/>
    </location>
</feature>
<protein>
    <submittedName>
        <fullName evidence="2">Glutamyl-tRNA(Gln) amidotransferase subunit B, mitochondrial</fullName>
    </submittedName>
</protein>
<reference evidence="2 3" key="1">
    <citation type="submission" date="2022-01" db="EMBL/GenBank/DDBJ databases">
        <title>A high-quality chromosome-level genome assembly of rohu carp, Labeo rohita.</title>
        <authorList>
            <person name="Arick M.A. II"/>
            <person name="Hsu C.-Y."/>
            <person name="Magbanua Z."/>
            <person name="Pechanova O."/>
            <person name="Grover C."/>
            <person name="Miller E."/>
            <person name="Thrash A."/>
            <person name="Ezzel L."/>
            <person name="Alam S."/>
            <person name="Benzie J."/>
            <person name="Hamilton M."/>
            <person name="Karsi A."/>
            <person name="Lawrence M.L."/>
            <person name="Peterson D.G."/>
        </authorList>
    </citation>
    <scope>NUCLEOTIDE SEQUENCE [LARGE SCALE GENOMIC DNA]</scope>
    <source>
        <strain evidence="3">BAU-BD-2019</strain>
        <tissue evidence="2">Blood</tissue>
    </source>
</reference>
<name>A0ABQ8KYN0_LABRO</name>
<keyword evidence="3" id="KW-1185">Reference proteome</keyword>
<accession>A0ABQ8KYN0</accession>
<feature type="region of interest" description="Disordered" evidence="1">
    <location>
        <begin position="1"/>
        <end position="31"/>
    </location>
</feature>
<dbReference type="Proteomes" id="UP000830375">
    <property type="component" value="Unassembled WGS sequence"/>
</dbReference>
<proteinExistence type="predicted"/>
<dbReference type="EMBL" id="JACTAM010002859">
    <property type="protein sequence ID" value="KAI2642390.1"/>
    <property type="molecule type" value="Genomic_DNA"/>
</dbReference>
<comment type="caution">
    <text evidence="2">The sequence shown here is derived from an EMBL/GenBank/DDBJ whole genome shotgun (WGS) entry which is preliminary data.</text>
</comment>
<sequence length="120" mass="13536">MPFDERKERSDIVNNTSHLFTKKGKSSSPDEQADAIISTLSSLINTQSDALERMISANALRIEGLKKTIDFVCAEVQDLKKNVKDVDSSLKDQKHLMGTWVTHVYEEILSQVELEIVWSA</sequence>